<gene>
    <name evidence="1" type="ORF">SAMN05444342_2495</name>
</gene>
<reference evidence="2" key="1">
    <citation type="submission" date="2016-11" db="EMBL/GenBank/DDBJ databases">
        <authorList>
            <person name="Varghese N."/>
            <person name="Submissions S."/>
        </authorList>
    </citation>
    <scope>NUCLEOTIDE SEQUENCE [LARGE SCALE GENOMIC DNA]</scope>
    <source>
        <strain evidence="2">DX253</strain>
    </source>
</reference>
<dbReference type="Proteomes" id="UP000184203">
    <property type="component" value="Unassembled WGS sequence"/>
</dbReference>
<accession>A0A1M6W340</accession>
<organism evidence="1 2">
    <name type="scientific">Haladaptatus paucihalophilus DX253</name>
    <dbReference type="NCBI Taxonomy" id="797209"/>
    <lineage>
        <taxon>Archaea</taxon>
        <taxon>Methanobacteriati</taxon>
        <taxon>Methanobacteriota</taxon>
        <taxon>Stenosarchaea group</taxon>
        <taxon>Halobacteria</taxon>
        <taxon>Halobacteriales</taxon>
        <taxon>Haladaptataceae</taxon>
        <taxon>Haladaptatus</taxon>
    </lineage>
</organism>
<dbReference type="PROSITE" id="PS51318">
    <property type="entry name" value="TAT"/>
    <property type="match status" value="1"/>
</dbReference>
<protein>
    <submittedName>
        <fullName evidence="1">Uncharacterized protein</fullName>
    </submittedName>
</protein>
<evidence type="ECO:0000313" key="2">
    <source>
        <dbReference type="Proteomes" id="UP000184203"/>
    </source>
</evidence>
<dbReference type="AlphaFoldDB" id="A0A1M6W340"/>
<sequence>MNQNNSDTRRSFMKKAVATTGITGGLLGSAQTVAAAEPTLEINGRNSGYYTIRVNTEDVAPKEGVSNSNISHPAPGISWLEGSTSDGSYHNYVVNGNIYAAHLRGSMLIQRFDMGSYGLNRYGDITVSGQDGNYTIGTTSKISEKSDLESTDYIQATNQCTGDMNGDDTDVWDGEGSIKIINATTNDTQMLIEQANIK</sequence>
<proteinExistence type="predicted"/>
<keyword evidence="2" id="KW-1185">Reference proteome</keyword>
<dbReference type="EMBL" id="FRAN01000003">
    <property type="protein sequence ID" value="SHK88151.1"/>
    <property type="molecule type" value="Genomic_DNA"/>
</dbReference>
<name>A0A1M6W340_HALPU</name>
<dbReference type="InterPro" id="IPR006311">
    <property type="entry name" value="TAT_signal"/>
</dbReference>
<evidence type="ECO:0000313" key="1">
    <source>
        <dbReference type="EMBL" id="SHK88151.1"/>
    </source>
</evidence>